<feature type="chain" id="PRO_5045808716" description="Lipoprotein" evidence="1">
    <location>
        <begin position="24"/>
        <end position="116"/>
    </location>
</feature>
<accession>A0ABV6DZL6</accession>
<gene>
    <name evidence="2" type="ORF">ACFFJG_06720</name>
</gene>
<feature type="signal peptide" evidence="1">
    <location>
        <begin position="1"/>
        <end position="23"/>
    </location>
</feature>
<evidence type="ECO:0008006" key="4">
    <source>
        <dbReference type="Google" id="ProtNLM"/>
    </source>
</evidence>
<keyword evidence="3" id="KW-1185">Reference proteome</keyword>
<protein>
    <recommendedName>
        <fullName evidence="4">Lipoprotein</fullName>
    </recommendedName>
</protein>
<evidence type="ECO:0000256" key="1">
    <source>
        <dbReference type="SAM" id="SignalP"/>
    </source>
</evidence>
<dbReference type="EMBL" id="JBHLXH010000001">
    <property type="protein sequence ID" value="MFC0222169.1"/>
    <property type="molecule type" value="Genomic_DNA"/>
</dbReference>
<sequence>MRPLAYVVLAATGLLAGCGTTGAAPSDHARSACEAYDRVTRHPVATTSDQWTALLDLARSNARAAAAFDARWDDLGHDVEASLDLRAAQDDGFLDADRRVETDCADAGHDIGDLEP</sequence>
<dbReference type="RefSeq" id="WP_378517828.1">
    <property type="nucleotide sequence ID" value="NZ_CBCSDI010000010.1"/>
</dbReference>
<dbReference type="Proteomes" id="UP001589698">
    <property type="component" value="Unassembled WGS sequence"/>
</dbReference>
<dbReference type="PROSITE" id="PS51257">
    <property type="entry name" value="PROKAR_LIPOPROTEIN"/>
    <property type="match status" value="1"/>
</dbReference>
<comment type="caution">
    <text evidence="2">The sequence shown here is derived from an EMBL/GenBank/DDBJ whole genome shotgun (WGS) entry which is preliminary data.</text>
</comment>
<name>A0ABV6DZL6_9ACTN</name>
<evidence type="ECO:0000313" key="2">
    <source>
        <dbReference type="EMBL" id="MFC0222169.1"/>
    </source>
</evidence>
<evidence type="ECO:0000313" key="3">
    <source>
        <dbReference type="Proteomes" id="UP001589698"/>
    </source>
</evidence>
<keyword evidence="1" id="KW-0732">Signal</keyword>
<organism evidence="2 3">
    <name type="scientific">Nocardioides zeicaulis</name>
    <dbReference type="NCBI Taxonomy" id="1776857"/>
    <lineage>
        <taxon>Bacteria</taxon>
        <taxon>Bacillati</taxon>
        <taxon>Actinomycetota</taxon>
        <taxon>Actinomycetes</taxon>
        <taxon>Propionibacteriales</taxon>
        <taxon>Nocardioidaceae</taxon>
        <taxon>Nocardioides</taxon>
    </lineage>
</organism>
<proteinExistence type="predicted"/>
<reference evidence="2 3" key="1">
    <citation type="submission" date="2024-09" db="EMBL/GenBank/DDBJ databases">
        <authorList>
            <person name="Sun Q."/>
            <person name="Mori K."/>
        </authorList>
    </citation>
    <scope>NUCLEOTIDE SEQUENCE [LARGE SCALE GENOMIC DNA]</scope>
    <source>
        <strain evidence="2 3">CCM 8654</strain>
    </source>
</reference>